<dbReference type="Pfam" id="PF13730">
    <property type="entry name" value="HTH_36"/>
    <property type="match status" value="1"/>
</dbReference>
<evidence type="ECO:0000313" key="3">
    <source>
        <dbReference type="Proteomes" id="UP000325292"/>
    </source>
</evidence>
<sequence>MATMTPPPFTVNIAQSLDTGTEGWHHQIFVKLYTAALTTGFFAEISDRDWKTLCVLALHMDAQGQCYPSRDAIARALGVNKSTASDRIRSLLAFRWQDQPIVQATRPRRPDGTLGRQVYTILPIAPFGFGPNPARPAAAIPSSESEVSIRPAMSGNGDMAPDHHVGVSQLGLFQLGESRPLQTRSRINKNQRKQDPGSREKDLPPDPSTPSESQDLTPQGVPGPIAVPASDTERARSVKGLRSLTPAPGTDPRHNVSQRDNRDTKPSSQGSGRPLSSAVTVLAERLKQRLQDHGVTIFPRNWHAKASTGAEVLLQSLSVAEAEELMDWALAHPYWGAKTTSMQRLVGLAAEWQQSRARPSRAVPLRTPGSTTVEAQNMALLRRLYTESLPQREEAQGQ</sequence>
<gene>
    <name evidence="2" type="ORF">BXT84_00445</name>
</gene>
<proteinExistence type="predicted"/>
<dbReference type="Proteomes" id="UP000325292">
    <property type="component" value="Chromosome"/>
</dbReference>
<feature type="compositionally biased region" description="Basic and acidic residues" evidence="1">
    <location>
        <begin position="251"/>
        <end position="265"/>
    </location>
</feature>
<feature type="region of interest" description="Disordered" evidence="1">
    <location>
        <begin position="177"/>
        <end position="276"/>
    </location>
</feature>
<keyword evidence="3" id="KW-1185">Reference proteome</keyword>
<accession>A0ABM6RMP1</accession>
<dbReference type="EMBL" id="CP019454">
    <property type="protein sequence ID" value="AUW92605.1"/>
    <property type="molecule type" value="Genomic_DNA"/>
</dbReference>
<evidence type="ECO:0008006" key="4">
    <source>
        <dbReference type="Google" id="ProtNLM"/>
    </source>
</evidence>
<evidence type="ECO:0000256" key="1">
    <source>
        <dbReference type="SAM" id="MobiDB-lite"/>
    </source>
</evidence>
<reference evidence="2 3" key="1">
    <citation type="journal article" date="2019" name="Sci. Rep.">
        <title>Sulfobacillus thermotolerans: new insights into resistance and metabolic capacities of acidophilic chemolithotrophs.</title>
        <authorList>
            <person name="Panyushkina A.E."/>
            <person name="Babenko V.V."/>
            <person name="Nikitina A.S."/>
            <person name="Selezneva O.V."/>
            <person name="Tsaplina I.A."/>
            <person name="Letarova M.A."/>
            <person name="Kostryukova E.S."/>
            <person name="Letarov A.V."/>
        </authorList>
    </citation>
    <scope>NUCLEOTIDE SEQUENCE [LARGE SCALE GENOMIC DNA]</scope>
    <source>
        <strain evidence="2 3">Kr1</strain>
    </source>
</reference>
<feature type="region of interest" description="Disordered" evidence="1">
    <location>
        <begin position="135"/>
        <end position="164"/>
    </location>
</feature>
<organism evidence="2 3">
    <name type="scientific">Sulfobacillus thermotolerans</name>
    <dbReference type="NCBI Taxonomy" id="338644"/>
    <lineage>
        <taxon>Bacteria</taxon>
        <taxon>Bacillati</taxon>
        <taxon>Bacillota</taxon>
        <taxon>Clostridia</taxon>
        <taxon>Eubacteriales</taxon>
        <taxon>Clostridiales Family XVII. Incertae Sedis</taxon>
        <taxon>Sulfobacillus</taxon>
    </lineage>
</organism>
<protein>
    <recommendedName>
        <fullName evidence="4">Helix-turn-helix domain-containing protein</fullName>
    </recommendedName>
</protein>
<evidence type="ECO:0000313" key="2">
    <source>
        <dbReference type="EMBL" id="AUW92605.1"/>
    </source>
</evidence>
<name>A0ABM6RMP1_9FIRM</name>
<feature type="compositionally biased region" description="Basic and acidic residues" evidence="1">
    <location>
        <begin position="192"/>
        <end position="204"/>
    </location>
</feature>